<evidence type="ECO:0000256" key="2">
    <source>
        <dbReference type="ARBA" id="ARBA00023015"/>
    </source>
</evidence>
<dbReference type="OrthoDB" id="279010at2"/>
<evidence type="ECO:0000256" key="1">
    <source>
        <dbReference type="ARBA" id="ARBA00011046"/>
    </source>
</evidence>
<evidence type="ECO:0000256" key="4">
    <source>
        <dbReference type="ARBA" id="ARBA00023163"/>
    </source>
</evidence>
<dbReference type="InterPro" id="IPR005650">
    <property type="entry name" value="BlaI_family"/>
</dbReference>
<evidence type="ECO:0000313" key="6">
    <source>
        <dbReference type="Proteomes" id="UP000321577"/>
    </source>
</evidence>
<dbReference type="GO" id="GO:0003677">
    <property type="term" value="F:DNA binding"/>
    <property type="evidence" value="ECO:0007669"/>
    <property type="project" value="UniProtKB-KW"/>
</dbReference>
<organism evidence="5 6">
    <name type="scientific">Brevifollis gellanilyticus</name>
    <dbReference type="NCBI Taxonomy" id="748831"/>
    <lineage>
        <taxon>Bacteria</taxon>
        <taxon>Pseudomonadati</taxon>
        <taxon>Verrucomicrobiota</taxon>
        <taxon>Verrucomicrobiia</taxon>
        <taxon>Verrucomicrobiales</taxon>
        <taxon>Verrucomicrobiaceae</taxon>
    </lineage>
</organism>
<name>A0A512M3W3_9BACT</name>
<proteinExistence type="inferred from homology"/>
<dbReference type="Pfam" id="PF03965">
    <property type="entry name" value="Penicillinase_R"/>
    <property type="match status" value="1"/>
</dbReference>
<dbReference type="InterPro" id="IPR036388">
    <property type="entry name" value="WH-like_DNA-bd_sf"/>
</dbReference>
<dbReference type="AlphaFoldDB" id="A0A512M3W3"/>
<evidence type="ECO:0000313" key="5">
    <source>
        <dbReference type="EMBL" id="GEP41429.1"/>
    </source>
</evidence>
<sequence>MDILYRLGEATAAQVQSSMTDAPNYSAVRALLGVLVDKGHASVTKAEGARHYLYVPKEPAQKAGKGALKRLMATFFDDSPAALVANLLDPSERRLKPSEVDQLQALIDAHRKP</sequence>
<accession>A0A512M3W3</accession>
<comment type="caution">
    <text evidence="5">The sequence shown here is derived from an EMBL/GenBank/DDBJ whole genome shotgun (WGS) entry which is preliminary data.</text>
</comment>
<keyword evidence="2" id="KW-0805">Transcription regulation</keyword>
<dbReference type="Gene3D" id="1.10.10.10">
    <property type="entry name" value="Winged helix-like DNA-binding domain superfamily/Winged helix DNA-binding domain"/>
    <property type="match status" value="1"/>
</dbReference>
<protein>
    <recommendedName>
        <fullName evidence="7">Transcriptional regulator</fullName>
    </recommendedName>
</protein>
<dbReference type="EMBL" id="BKAG01000003">
    <property type="protein sequence ID" value="GEP41429.1"/>
    <property type="molecule type" value="Genomic_DNA"/>
</dbReference>
<reference evidence="5 6" key="1">
    <citation type="submission" date="2019-07" db="EMBL/GenBank/DDBJ databases">
        <title>Whole genome shotgun sequence of Brevifollis gellanilyticus NBRC 108608.</title>
        <authorList>
            <person name="Hosoyama A."/>
            <person name="Uohara A."/>
            <person name="Ohji S."/>
            <person name="Ichikawa N."/>
        </authorList>
    </citation>
    <scope>NUCLEOTIDE SEQUENCE [LARGE SCALE GENOMIC DNA]</scope>
    <source>
        <strain evidence="5 6">NBRC 108608</strain>
    </source>
</reference>
<dbReference type="GO" id="GO:0045892">
    <property type="term" value="P:negative regulation of DNA-templated transcription"/>
    <property type="evidence" value="ECO:0007669"/>
    <property type="project" value="InterPro"/>
</dbReference>
<gene>
    <name evidence="5" type="ORF">BGE01nite_07200</name>
</gene>
<keyword evidence="3" id="KW-0238">DNA-binding</keyword>
<keyword evidence="6" id="KW-1185">Reference proteome</keyword>
<evidence type="ECO:0000256" key="3">
    <source>
        <dbReference type="ARBA" id="ARBA00023125"/>
    </source>
</evidence>
<comment type="similarity">
    <text evidence="1">Belongs to the BlaI transcriptional regulatory family.</text>
</comment>
<evidence type="ECO:0008006" key="7">
    <source>
        <dbReference type="Google" id="ProtNLM"/>
    </source>
</evidence>
<dbReference type="SUPFAM" id="SSF46785">
    <property type="entry name" value="Winged helix' DNA-binding domain"/>
    <property type="match status" value="1"/>
</dbReference>
<dbReference type="Proteomes" id="UP000321577">
    <property type="component" value="Unassembled WGS sequence"/>
</dbReference>
<dbReference type="InterPro" id="IPR036390">
    <property type="entry name" value="WH_DNA-bd_sf"/>
</dbReference>
<keyword evidence="4" id="KW-0804">Transcription</keyword>